<comment type="function">
    <text evidence="1">Introduces a single-strand break via transesterification at a target site in duplex DNA. Releases the supercoiling and torsional tension of DNA introduced during the DNA replication and transcription by transiently cleaving and rejoining one strand of the DNA duplex. The scissile phosphodiester is attacked by the catalytic tyrosine of the enzyme, resulting in the formation of a DNA-(5'-phosphotyrosyl)-enzyme intermediate and the expulsion of a 3'-OH DNA strand.</text>
</comment>
<evidence type="ECO:0000256" key="1">
    <source>
        <dbReference type="RuleBase" id="RU362092"/>
    </source>
</evidence>
<comment type="similarity">
    <text evidence="1">Belongs to the type IA topoisomerase family.</text>
</comment>
<reference evidence="4 5" key="1">
    <citation type="journal article" date="2016" name="BMC Genomics">
        <title>Comparative genomics reveals Cyclospora cayetanensis possesses coccidia-like metabolism and invasion components but unique surface antigens.</title>
        <authorList>
            <person name="Liu S."/>
            <person name="Wang L."/>
            <person name="Zheng H."/>
            <person name="Xu Z."/>
            <person name="Roellig D.M."/>
            <person name="Li N."/>
            <person name="Frace M.A."/>
            <person name="Tang K."/>
            <person name="Arrowood M.J."/>
            <person name="Moss D.M."/>
            <person name="Zhang L."/>
            <person name="Feng Y."/>
            <person name="Xiao L."/>
        </authorList>
    </citation>
    <scope>NUCLEOTIDE SEQUENCE [LARGE SCALE GENOMIC DNA]</scope>
    <source>
        <strain evidence="4 5">CHN_HEN01</strain>
    </source>
</reference>
<sequence>MAPKGGELAVLMVAEKPSIAETLASILSNNNYTKRKGVCPRHIFAAGTARVAAAVLIAAMDALKAAVATPLQLQSAFLVVFVADIARNECLGISGKLRGRTGSLQGYVHCSAYSAHLPLKSSSPLLTSDTLSAAREQQPKLQTTECHDVLPPCLFICMFVFSLPLFPLSLCRRATFTKQNFLQRSMTGRNGGGGGRGRRMHQRSVGLGASEPMCAYAALCGFFAQQRVDPLELFDAPVVKTEAQPKHRLPRHLQEEAKGCAHLVLWLDCDREGENICFEVINIVKSCLVKNIGKQQVGSFEMLALRWMRLALFAAIVAVAIVAVAIAAVAIVAVAIVAVAIAAIAADMEGALLRSSACRCSKVCIGLNSLRCLLRTSLDNSWHPSSPPLNVLFPLFFSRMGGVVCGLPPALPVCRHLDKKALRVHSA</sequence>
<accession>A0A1D3D873</accession>
<dbReference type="PANTHER" id="PTHR11390:SF20">
    <property type="entry name" value="DNA TOPOISOMERASE 3-BETA-1"/>
    <property type="match status" value="1"/>
</dbReference>
<dbReference type="Gene3D" id="3.40.50.140">
    <property type="match status" value="2"/>
</dbReference>
<evidence type="ECO:0000313" key="4">
    <source>
        <dbReference type="EMBL" id="OEH79644.1"/>
    </source>
</evidence>
<dbReference type="EMBL" id="JROU02000325">
    <property type="protein sequence ID" value="OEH79644.1"/>
    <property type="molecule type" value="Genomic_DNA"/>
</dbReference>
<proteinExistence type="inferred from homology"/>
<evidence type="ECO:0000313" key="5">
    <source>
        <dbReference type="Proteomes" id="UP000095192"/>
    </source>
</evidence>
<comment type="catalytic activity">
    <reaction evidence="1">
        <text>ATP-independent breakage of single-stranded DNA, followed by passage and rejoining.</text>
        <dbReference type="EC" id="5.6.2.1"/>
    </reaction>
</comment>
<feature type="transmembrane region" description="Helical" evidence="2">
    <location>
        <begin position="312"/>
        <end position="345"/>
    </location>
</feature>
<organism evidence="4 5">
    <name type="scientific">Cyclospora cayetanensis</name>
    <dbReference type="NCBI Taxonomy" id="88456"/>
    <lineage>
        <taxon>Eukaryota</taxon>
        <taxon>Sar</taxon>
        <taxon>Alveolata</taxon>
        <taxon>Apicomplexa</taxon>
        <taxon>Conoidasida</taxon>
        <taxon>Coccidia</taxon>
        <taxon>Eucoccidiorida</taxon>
        <taxon>Eimeriorina</taxon>
        <taxon>Eimeriidae</taxon>
        <taxon>Cyclospora</taxon>
    </lineage>
</organism>
<keyword evidence="1" id="KW-0413">Isomerase</keyword>
<keyword evidence="5" id="KW-1185">Reference proteome</keyword>
<dbReference type="PANTHER" id="PTHR11390">
    <property type="entry name" value="PROKARYOTIC DNA TOPOISOMERASE"/>
    <property type="match status" value="1"/>
</dbReference>
<dbReference type="AlphaFoldDB" id="A0A1D3D873"/>
<dbReference type="VEuPathDB" id="ToxoDB:cyc_05149"/>
<keyword evidence="1" id="KW-0799">Topoisomerase</keyword>
<comment type="caution">
    <text evidence="4">The sequence shown here is derived from an EMBL/GenBank/DDBJ whole genome shotgun (WGS) entry which is preliminary data.</text>
</comment>
<dbReference type="GO" id="GO:0006310">
    <property type="term" value="P:DNA recombination"/>
    <property type="evidence" value="ECO:0007669"/>
    <property type="project" value="TreeGrafter"/>
</dbReference>
<dbReference type="Pfam" id="PF01751">
    <property type="entry name" value="Toprim"/>
    <property type="match status" value="1"/>
</dbReference>
<dbReference type="EC" id="5.6.2.1" evidence="1"/>
<dbReference type="SUPFAM" id="SSF56712">
    <property type="entry name" value="Prokaryotic type I DNA topoisomerase"/>
    <property type="match status" value="1"/>
</dbReference>
<dbReference type="GO" id="GO:0003677">
    <property type="term" value="F:DNA binding"/>
    <property type="evidence" value="ECO:0007669"/>
    <property type="project" value="UniProtKB-KW"/>
</dbReference>
<dbReference type="InterPro" id="IPR023405">
    <property type="entry name" value="Topo_IA_core_domain"/>
</dbReference>
<dbReference type="InterPro" id="IPR006171">
    <property type="entry name" value="TOPRIM_dom"/>
</dbReference>
<dbReference type="VEuPathDB" id="ToxoDB:LOC34621552"/>
<feature type="transmembrane region" description="Helical" evidence="2">
    <location>
        <begin position="391"/>
        <end position="413"/>
    </location>
</feature>
<feature type="transmembrane region" description="Helical" evidence="2">
    <location>
        <begin position="149"/>
        <end position="170"/>
    </location>
</feature>
<feature type="domain" description="Toprim" evidence="3">
    <location>
        <begin position="242"/>
        <end position="287"/>
    </location>
</feature>
<dbReference type="GO" id="GO:0006281">
    <property type="term" value="P:DNA repair"/>
    <property type="evidence" value="ECO:0007669"/>
    <property type="project" value="TreeGrafter"/>
</dbReference>
<keyword evidence="2" id="KW-0472">Membrane</keyword>
<gene>
    <name evidence="4" type="ORF">cyc_05149</name>
</gene>
<dbReference type="GO" id="GO:0003917">
    <property type="term" value="F:DNA topoisomerase type I (single strand cut, ATP-independent) activity"/>
    <property type="evidence" value="ECO:0007669"/>
    <property type="project" value="UniProtKB-EC"/>
</dbReference>
<dbReference type="GO" id="GO:0006265">
    <property type="term" value="P:DNA topological change"/>
    <property type="evidence" value="ECO:0007669"/>
    <property type="project" value="InterPro"/>
</dbReference>
<dbReference type="Proteomes" id="UP000095192">
    <property type="component" value="Unassembled WGS sequence"/>
</dbReference>
<name>A0A1D3D873_9EIME</name>
<dbReference type="InterPro" id="IPR000380">
    <property type="entry name" value="Topo_IA"/>
</dbReference>
<evidence type="ECO:0000259" key="3">
    <source>
        <dbReference type="Pfam" id="PF01751"/>
    </source>
</evidence>
<keyword evidence="2" id="KW-0812">Transmembrane</keyword>
<evidence type="ECO:0000256" key="2">
    <source>
        <dbReference type="SAM" id="Phobius"/>
    </source>
</evidence>
<dbReference type="GO" id="GO:0005634">
    <property type="term" value="C:nucleus"/>
    <property type="evidence" value="ECO:0007669"/>
    <property type="project" value="TreeGrafter"/>
</dbReference>
<keyword evidence="1" id="KW-0238">DNA-binding</keyword>
<keyword evidence="2" id="KW-1133">Transmembrane helix</keyword>
<dbReference type="InParanoid" id="A0A1D3D873"/>
<protein>
    <recommendedName>
        <fullName evidence="1">DNA topoisomerase</fullName>
        <ecNumber evidence="1">5.6.2.1</ecNumber>
    </recommendedName>
</protein>